<dbReference type="SUPFAM" id="SSF50475">
    <property type="entry name" value="FMN-binding split barrel"/>
    <property type="match status" value="1"/>
</dbReference>
<comment type="catalytic activity">
    <reaction evidence="2">
        <text>oxidized coenzyme F420-(gamma-L-Glu)(n) + a quinol + H(+) = reduced coenzyme F420-(gamma-L-Glu)(n) + a quinone</text>
        <dbReference type="Rhea" id="RHEA:39663"/>
        <dbReference type="Rhea" id="RHEA-COMP:12939"/>
        <dbReference type="Rhea" id="RHEA-COMP:14378"/>
        <dbReference type="ChEBI" id="CHEBI:15378"/>
        <dbReference type="ChEBI" id="CHEBI:24646"/>
        <dbReference type="ChEBI" id="CHEBI:132124"/>
        <dbReference type="ChEBI" id="CHEBI:133980"/>
        <dbReference type="ChEBI" id="CHEBI:139511"/>
    </reaction>
</comment>
<dbReference type="Pfam" id="PF04075">
    <property type="entry name" value="F420H2_quin_red"/>
    <property type="match status" value="1"/>
</dbReference>
<dbReference type="EMBL" id="CP109441">
    <property type="protein sequence ID" value="WUV42273.1"/>
    <property type="molecule type" value="Genomic_DNA"/>
</dbReference>
<dbReference type="PANTHER" id="PTHR39428:SF1">
    <property type="entry name" value="F420H(2)-DEPENDENT QUINONE REDUCTASE RV1261C"/>
    <property type="match status" value="1"/>
</dbReference>
<dbReference type="NCBIfam" id="TIGR00026">
    <property type="entry name" value="hi_GC_TIGR00026"/>
    <property type="match status" value="1"/>
</dbReference>
<organism evidence="3 4">
    <name type="scientific">Nocardia vinacea</name>
    <dbReference type="NCBI Taxonomy" id="96468"/>
    <lineage>
        <taxon>Bacteria</taxon>
        <taxon>Bacillati</taxon>
        <taxon>Actinomycetota</taxon>
        <taxon>Actinomycetes</taxon>
        <taxon>Mycobacteriales</taxon>
        <taxon>Nocardiaceae</taxon>
        <taxon>Nocardia</taxon>
    </lineage>
</organism>
<keyword evidence="4" id="KW-1185">Reference proteome</keyword>
<gene>
    <name evidence="3" type="ORF">OG563_23660</name>
</gene>
<proteinExistence type="inferred from homology"/>
<dbReference type="RefSeq" id="WP_327095581.1">
    <property type="nucleotide sequence ID" value="NZ_CP109149.1"/>
</dbReference>
<evidence type="ECO:0000256" key="2">
    <source>
        <dbReference type="ARBA" id="ARBA00049106"/>
    </source>
</evidence>
<accession>A0ABZ1YGW8</accession>
<evidence type="ECO:0000256" key="1">
    <source>
        <dbReference type="ARBA" id="ARBA00008710"/>
    </source>
</evidence>
<dbReference type="Gene3D" id="2.30.110.10">
    <property type="entry name" value="Electron Transport, Fmn-binding Protein, Chain A"/>
    <property type="match status" value="1"/>
</dbReference>
<comment type="similarity">
    <text evidence="1">Belongs to the F420H(2)-dependent quinone reductase family.</text>
</comment>
<name>A0ABZ1YGW8_9NOCA</name>
<dbReference type="Proteomes" id="UP001432062">
    <property type="component" value="Chromosome"/>
</dbReference>
<dbReference type="PANTHER" id="PTHR39428">
    <property type="entry name" value="F420H(2)-DEPENDENT QUINONE REDUCTASE RV1261C"/>
    <property type="match status" value="1"/>
</dbReference>
<evidence type="ECO:0000313" key="4">
    <source>
        <dbReference type="Proteomes" id="UP001432062"/>
    </source>
</evidence>
<dbReference type="InterPro" id="IPR004378">
    <property type="entry name" value="F420H2_quin_Rdtase"/>
</dbReference>
<reference evidence="3" key="1">
    <citation type="submission" date="2022-10" db="EMBL/GenBank/DDBJ databases">
        <title>The complete genomes of actinobacterial strains from the NBC collection.</title>
        <authorList>
            <person name="Joergensen T.S."/>
            <person name="Alvarez Arevalo M."/>
            <person name="Sterndorff E.B."/>
            <person name="Faurdal D."/>
            <person name="Vuksanovic O."/>
            <person name="Mourched A.-S."/>
            <person name="Charusanti P."/>
            <person name="Shaw S."/>
            <person name="Blin K."/>
            <person name="Weber T."/>
        </authorList>
    </citation>
    <scope>NUCLEOTIDE SEQUENCE</scope>
    <source>
        <strain evidence="3">NBC_01482</strain>
    </source>
</reference>
<evidence type="ECO:0000313" key="3">
    <source>
        <dbReference type="EMBL" id="WUV42273.1"/>
    </source>
</evidence>
<dbReference type="InterPro" id="IPR012349">
    <property type="entry name" value="Split_barrel_FMN-bd"/>
</dbReference>
<protein>
    <submittedName>
        <fullName evidence="3">Nitroreductase family deazaflavin-dependent oxidoreductase</fullName>
    </submittedName>
</protein>
<sequence>MANDWNQNIIAEFRANAGKVGGPFEGKDLLLLTTTGAKSGLPRTNPAAYIRDGDRLVIIASKAGAPDNPDWYHNLRANPKVTLEIGTETIEATATPITGGPERDRLYAAMVEVMPGFAEYETKTDRVIPVVALEPSA</sequence>